<proteinExistence type="predicted"/>
<name>A0ABQ9GMY8_9NEOP</name>
<sequence>MAPMKISFANCWRIRRRHTNLERSTALVEVDAASEALRHHMLQSVCWSQSWGRKYWEEQIEQMEQMYEIQQVEQVERVLPQRQTTVMLPTGRRAEKILRTDHPLMPTSILNRVENSIAGSALATTTELAQLASANAVCARTVISTCLNSVVWRLQPLITDARRREGAIVSLANGFAHSSDRGEELAANLSYKRHAVFLVESKLVVVISGCTIECWLRCSPPTMANRVQSPISSLWIFASGNCVGRWRRSVSFLGDIPFTPPSNSGAAPYLPHFALVGSRDLALARTGTNDARNAGRASRTGLHGRAVGYVAPLLPLPDPTAKSYNLAKGEKINPRKKSSKDPKSLAMLQTLTSEMEQRVQGPRSEGAIRATQTRTSCASSLLRARLLVDGSGSAAPILADQQARPANVRRGARQTHPRRSEGKPFQTANIFSTSYGVNGREEMPAMHDALSGRAVDSNHGQGCRVNEPPPPPLLSNLLRTRVTCDPGRNETGDTHRSPSHGTTIAATPRAAWQQQEYNRAHQSPTPAEARLHELFPDPRFNDLSSEPGSISQDFHVPNGGPAVAQWLGRSPPNTAIRGLIPYGLSPEFSNVGIVLDDAAYRRAFSVYSRFPRPCIPVQLHPRVSYHVMSGDDGHLRVPVRKHVTRRVLLPLPGLRIGSRSTLHGKQLVARKAPSPTLRLLTTVKQSRQENNTVTSTPTAINDANIKHLYQEKYAVVEWKRGEPSYWRAGFSRSSPITFALVFLTGRVCVVVGLLASHLGEPSSIPGGVAADFLHVGIVPNDDSGQRVFLVDLPFTPPLHSDAAPRSPRFSLVHFQEPAQISQLCPLCTAKYDLPRSKVVLQLINSHRIRQFSFLSLTFSRDLQCIFLNALLTLRNGWIVTREEGLGKESAFIWDPSQHSPRVISGNHEKPKSGWPDRESNPGPPECESTVSLLTQGDPGSIPGRVTGISHVVIVSDDAAGRQVFSGISRLPGHSHSGAAPYLNHPQLVRRAFPGNVHKRLLWPPCPPYVDPTEEVRYHKEQRAVSGYCNTSAGATRFCSSPGQRRPCTMPGHVSV</sequence>
<dbReference type="EMBL" id="JARBHB010000011">
    <property type="protein sequence ID" value="KAJ8873393.1"/>
    <property type="molecule type" value="Genomic_DNA"/>
</dbReference>
<feature type="region of interest" description="Disordered" evidence="1">
    <location>
        <begin position="402"/>
        <end position="424"/>
    </location>
</feature>
<gene>
    <name evidence="2" type="ORF">PR048_027029</name>
</gene>
<keyword evidence="3" id="KW-1185">Reference proteome</keyword>
<organism evidence="2 3">
    <name type="scientific">Dryococelus australis</name>
    <dbReference type="NCBI Taxonomy" id="614101"/>
    <lineage>
        <taxon>Eukaryota</taxon>
        <taxon>Metazoa</taxon>
        <taxon>Ecdysozoa</taxon>
        <taxon>Arthropoda</taxon>
        <taxon>Hexapoda</taxon>
        <taxon>Insecta</taxon>
        <taxon>Pterygota</taxon>
        <taxon>Neoptera</taxon>
        <taxon>Polyneoptera</taxon>
        <taxon>Phasmatodea</taxon>
        <taxon>Verophasmatodea</taxon>
        <taxon>Anareolatae</taxon>
        <taxon>Phasmatidae</taxon>
        <taxon>Eurycanthinae</taxon>
        <taxon>Dryococelus</taxon>
    </lineage>
</organism>
<evidence type="ECO:0000313" key="3">
    <source>
        <dbReference type="Proteomes" id="UP001159363"/>
    </source>
</evidence>
<evidence type="ECO:0000313" key="2">
    <source>
        <dbReference type="EMBL" id="KAJ8873393.1"/>
    </source>
</evidence>
<evidence type="ECO:0000256" key="1">
    <source>
        <dbReference type="SAM" id="MobiDB-lite"/>
    </source>
</evidence>
<protein>
    <submittedName>
        <fullName evidence="2">Uncharacterized protein</fullName>
    </submittedName>
</protein>
<reference evidence="2 3" key="1">
    <citation type="submission" date="2023-02" db="EMBL/GenBank/DDBJ databases">
        <title>LHISI_Scaffold_Assembly.</title>
        <authorList>
            <person name="Stuart O.P."/>
            <person name="Cleave R."/>
            <person name="Magrath M.J.L."/>
            <person name="Mikheyev A.S."/>
        </authorList>
    </citation>
    <scope>NUCLEOTIDE SEQUENCE [LARGE SCALE GENOMIC DNA]</scope>
    <source>
        <strain evidence="2">Daus_M_001</strain>
        <tissue evidence="2">Leg muscle</tissue>
    </source>
</reference>
<dbReference type="Proteomes" id="UP001159363">
    <property type="component" value="Chromosome 10"/>
</dbReference>
<feature type="region of interest" description="Disordered" evidence="1">
    <location>
        <begin position="899"/>
        <end position="927"/>
    </location>
</feature>
<comment type="caution">
    <text evidence="2">The sequence shown here is derived from an EMBL/GenBank/DDBJ whole genome shotgun (WGS) entry which is preliminary data.</text>
</comment>
<feature type="compositionally biased region" description="Basic and acidic residues" evidence="1">
    <location>
        <begin position="906"/>
        <end position="919"/>
    </location>
</feature>
<accession>A0ABQ9GMY8</accession>